<reference evidence="2" key="1">
    <citation type="journal article" date="2010" name="Insect Mol. Biol.">
        <title>The draft genome sequence of Arsenophonus nasoniae, son-killer bacterium of Nasonia vitripennis, reveals genes associated with virulence and symbiosis.</title>
        <authorList>
            <person name="Wilkes T."/>
            <person name="Darby A.C."/>
            <person name="Choi J."/>
            <person name="Colborne J.K."/>
            <person name="Werren J.H."/>
            <person name="Hurst G.D.D."/>
        </authorList>
    </citation>
    <scope>NUCLEOTIDE SEQUENCE</scope>
</reference>
<dbReference type="InterPro" id="IPR008966">
    <property type="entry name" value="Adhesion_dom_sf"/>
</dbReference>
<proteinExistence type="predicted"/>
<protein>
    <submittedName>
        <fullName evidence="2">Long polar fimbria protein A</fullName>
    </submittedName>
</protein>
<dbReference type="Pfam" id="PF00419">
    <property type="entry name" value="Fimbrial"/>
    <property type="match status" value="1"/>
</dbReference>
<dbReference type="SUPFAM" id="SSF49401">
    <property type="entry name" value="Bacterial adhesins"/>
    <property type="match status" value="1"/>
</dbReference>
<organism evidence="2">
    <name type="scientific">Arsenophonus nasoniae</name>
    <name type="common">son-killer infecting Nasonia vitripennis</name>
    <dbReference type="NCBI Taxonomy" id="638"/>
    <lineage>
        <taxon>Bacteria</taxon>
        <taxon>Pseudomonadati</taxon>
        <taxon>Pseudomonadota</taxon>
        <taxon>Gammaproteobacteria</taxon>
        <taxon>Enterobacterales</taxon>
        <taxon>Morganellaceae</taxon>
        <taxon>Arsenophonus</taxon>
    </lineage>
</organism>
<evidence type="ECO:0000313" key="2">
    <source>
        <dbReference type="EMBL" id="CBA76163.1"/>
    </source>
</evidence>
<dbReference type="AlphaFoldDB" id="D2U3Y0"/>
<dbReference type="GO" id="GO:0009289">
    <property type="term" value="C:pilus"/>
    <property type="evidence" value="ECO:0007669"/>
    <property type="project" value="InterPro"/>
</dbReference>
<dbReference type="EMBL" id="FN545263">
    <property type="protein sequence ID" value="CBA76163.1"/>
    <property type="molecule type" value="Genomic_DNA"/>
</dbReference>
<gene>
    <name evidence="2" type="primary">lpfA</name>
    <name evidence="2" type="ORF">ARN_33850</name>
</gene>
<dbReference type="PANTHER" id="PTHR33420:SF32">
    <property type="entry name" value="FIMBRIAL-LIKE PROTEIN"/>
    <property type="match status" value="1"/>
</dbReference>
<dbReference type="InterPro" id="IPR036937">
    <property type="entry name" value="Adhesion_dom_fimbrial_sf"/>
</dbReference>
<dbReference type="InterPro" id="IPR050263">
    <property type="entry name" value="Bact_Fimbrial_Adh_Pro"/>
</dbReference>
<feature type="domain" description="Fimbrial-type adhesion" evidence="1">
    <location>
        <begin position="44"/>
        <end position="201"/>
    </location>
</feature>
<dbReference type="Gene3D" id="2.60.40.1090">
    <property type="entry name" value="Fimbrial-type adhesion domain"/>
    <property type="match status" value="1"/>
</dbReference>
<dbReference type="GO" id="GO:0043709">
    <property type="term" value="P:cell adhesion involved in single-species biofilm formation"/>
    <property type="evidence" value="ECO:0007669"/>
    <property type="project" value="TreeGrafter"/>
</dbReference>
<accession>D2U3Y0</accession>
<sequence>MNLKYIICFIRNIYMKNNLTSYFIGLLLILFCNTALAATGGTVKFSGAIIDTPCSLTLASESSSSSSSLAIDMGVYMKDKVPNASGQKVVGSEKELSIKLQDCPHYDGYDIMPKIVFRANHDDHNSKLIKLDGTGAEGIGIGLYDSSGRLLDIKDVYESKVATSKDNRMLTFLFKAAYVSNGQKVKSGKANASINFEVSYK</sequence>
<dbReference type="InterPro" id="IPR000259">
    <property type="entry name" value="Adhesion_dom_fimbrial"/>
</dbReference>
<dbReference type="PANTHER" id="PTHR33420">
    <property type="entry name" value="FIMBRIAL SUBUNIT ELFA-RELATED"/>
    <property type="match status" value="1"/>
</dbReference>
<evidence type="ECO:0000259" key="1">
    <source>
        <dbReference type="Pfam" id="PF00419"/>
    </source>
</evidence>
<name>D2U3Y0_9GAMM</name>